<dbReference type="AlphaFoldDB" id="A0A1G2QVW4"/>
<dbReference type="Proteomes" id="UP000178170">
    <property type="component" value="Unassembled WGS sequence"/>
</dbReference>
<name>A0A1G2QVW4_9BACT</name>
<keyword evidence="4" id="KW-1003">Cell membrane</keyword>
<protein>
    <recommendedName>
        <fullName evidence="3">Protease PrsW</fullName>
    </recommendedName>
</protein>
<dbReference type="Pfam" id="PF13367">
    <property type="entry name" value="PrsW-protease"/>
    <property type="match status" value="1"/>
</dbReference>
<comment type="similarity">
    <text evidence="2">Belongs to the protease PrsW family.</text>
</comment>
<keyword evidence="6 10" id="KW-0812">Transmembrane</keyword>
<dbReference type="GO" id="GO:0005886">
    <property type="term" value="C:plasma membrane"/>
    <property type="evidence" value="ECO:0007669"/>
    <property type="project" value="UniProtKB-SubCell"/>
</dbReference>
<feature type="transmembrane region" description="Helical" evidence="10">
    <location>
        <begin position="74"/>
        <end position="97"/>
    </location>
</feature>
<accession>A0A1G2QVW4</accession>
<evidence type="ECO:0000256" key="9">
    <source>
        <dbReference type="ARBA" id="ARBA00023136"/>
    </source>
</evidence>
<dbReference type="PANTHER" id="PTHR36844:SF1">
    <property type="entry name" value="PROTEASE PRSW"/>
    <property type="match status" value="1"/>
</dbReference>
<sequence>MAGITYPLLLLFASAPSFIWLAFFLRKDSHPEPNRMILKIFLFGALATIPAMYLETFFEGFFSDLSLSRTTFLLIYFLIGIAFVEEFLKYLVVRVGALSNSALDEPLDVMLYMVIAALGFAALENILLLFGLVQIYPASDIFLVNSVRFVQAVFLHALTSGLFGYFLARAIFKKKHVRLLTLLGLTLATLLHGFFNFYIFTIGGQNMFLLLLPVIPLLAIGIFISFGFQQLKSLWKK</sequence>
<dbReference type="InterPro" id="IPR026898">
    <property type="entry name" value="PrsW"/>
</dbReference>
<feature type="transmembrane region" description="Helical" evidence="10">
    <location>
        <begin position="148"/>
        <end position="167"/>
    </location>
</feature>
<keyword evidence="8 10" id="KW-1133">Transmembrane helix</keyword>
<evidence type="ECO:0000256" key="1">
    <source>
        <dbReference type="ARBA" id="ARBA00004651"/>
    </source>
</evidence>
<feature type="transmembrane region" description="Helical" evidence="10">
    <location>
        <begin position="37"/>
        <end position="54"/>
    </location>
</feature>
<evidence type="ECO:0000256" key="7">
    <source>
        <dbReference type="ARBA" id="ARBA00022801"/>
    </source>
</evidence>
<evidence type="ECO:0000313" key="12">
    <source>
        <dbReference type="Proteomes" id="UP000178170"/>
    </source>
</evidence>
<evidence type="ECO:0000256" key="6">
    <source>
        <dbReference type="ARBA" id="ARBA00022692"/>
    </source>
</evidence>
<evidence type="ECO:0000256" key="10">
    <source>
        <dbReference type="SAM" id="Phobius"/>
    </source>
</evidence>
<comment type="subcellular location">
    <subcellularLocation>
        <location evidence="1">Cell membrane</location>
        <topology evidence="1">Multi-pass membrane protein</topology>
    </subcellularLocation>
</comment>
<dbReference type="PANTHER" id="PTHR36844">
    <property type="entry name" value="PROTEASE PRSW"/>
    <property type="match status" value="1"/>
</dbReference>
<comment type="caution">
    <text evidence="11">The sequence shown here is derived from an EMBL/GenBank/DDBJ whole genome shotgun (WGS) entry which is preliminary data.</text>
</comment>
<evidence type="ECO:0000256" key="8">
    <source>
        <dbReference type="ARBA" id="ARBA00022989"/>
    </source>
</evidence>
<feature type="transmembrane region" description="Helical" evidence="10">
    <location>
        <begin position="6"/>
        <end position="25"/>
    </location>
</feature>
<dbReference type="EMBL" id="MHTS01000008">
    <property type="protein sequence ID" value="OHA64754.1"/>
    <property type="molecule type" value="Genomic_DNA"/>
</dbReference>
<dbReference type="InterPro" id="IPR023596">
    <property type="entry name" value="Peptidase_PrsW_arch/bac"/>
</dbReference>
<evidence type="ECO:0000256" key="5">
    <source>
        <dbReference type="ARBA" id="ARBA00022670"/>
    </source>
</evidence>
<feature type="transmembrane region" description="Helical" evidence="10">
    <location>
        <begin position="109"/>
        <end position="136"/>
    </location>
</feature>
<evidence type="ECO:0000256" key="2">
    <source>
        <dbReference type="ARBA" id="ARBA00009165"/>
    </source>
</evidence>
<keyword evidence="5" id="KW-0645">Protease</keyword>
<organism evidence="11 12">
    <name type="scientific">Candidatus Wildermuthbacteria bacterium RIFCSPHIGHO2_01_FULL_48_27b</name>
    <dbReference type="NCBI Taxonomy" id="1802447"/>
    <lineage>
        <taxon>Bacteria</taxon>
        <taxon>Candidatus Wildermuthiibacteriota</taxon>
    </lineage>
</organism>
<dbReference type="PIRSF" id="PIRSF016933">
    <property type="entry name" value="PrsW"/>
    <property type="match status" value="1"/>
</dbReference>
<dbReference type="GO" id="GO:0006508">
    <property type="term" value="P:proteolysis"/>
    <property type="evidence" value="ECO:0007669"/>
    <property type="project" value="UniProtKB-KW"/>
</dbReference>
<evidence type="ECO:0000256" key="3">
    <source>
        <dbReference type="ARBA" id="ARBA00018997"/>
    </source>
</evidence>
<feature type="transmembrane region" description="Helical" evidence="10">
    <location>
        <begin position="207"/>
        <end position="228"/>
    </location>
</feature>
<reference evidence="11 12" key="1">
    <citation type="journal article" date="2016" name="Nat. Commun.">
        <title>Thousands of microbial genomes shed light on interconnected biogeochemical processes in an aquifer system.</title>
        <authorList>
            <person name="Anantharaman K."/>
            <person name="Brown C.T."/>
            <person name="Hug L.A."/>
            <person name="Sharon I."/>
            <person name="Castelle C.J."/>
            <person name="Probst A.J."/>
            <person name="Thomas B.C."/>
            <person name="Singh A."/>
            <person name="Wilkins M.J."/>
            <person name="Karaoz U."/>
            <person name="Brodie E.L."/>
            <person name="Williams K.H."/>
            <person name="Hubbard S.S."/>
            <person name="Banfield J.F."/>
        </authorList>
    </citation>
    <scope>NUCLEOTIDE SEQUENCE [LARGE SCALE GENOMIC DNA]</scope>
</reference>
<keyword evidence="9 10" id="KW-0472">Membrane</keyword>
<dbReference type="GO" id="GO:0008233">
    <property type="term" value="F:peptidase activity"/>
    <property type="evidence" value="ECO:0007669"/>
    <property type="project" value="UniProtKB-KW"/>
</dbReference>
<gene>
    <name evidence="11" type="ORF">A2843_02440</name>
</gene>
<feature type="transmembrane region" description="Helical" evidence="10">
    <location>
        <begin position="179"/>
        <end position="201"/>
    </location>
</feature>
<keyword evidence="7" id="KW-0378">Hydrolase</keyword>
<evidence type="ECO:0000256" key="4">
    <source>
        <dbReference type="ARBA" id="ARBA00022475"/>
    </source>
</evidence>
<evidence type="ECO:0000313" key="11">
    <source>
        <dbReference type="EMBL" id="OHA64754.1"/>
    </source>
</evidence>
<proteinExistence type="inferred from homology"/>